<evidence type="ECO:0000256" key="1">
    <source>
        <dbReference type="SAM" id="SignalP"/>
    </source>
</evidence>
<dbReference type="InterPro" id="IPR045500">
    <property type="entry name" value="DUF6491"/>
</dbReference>
<evidence type="ECO:0000313" key="3">
    <source>
        <dbReference type="Proteomes" id="UP000469159"/>
    </source>
</evidence>
<name>A0A6I4UQQ2_9SPHN</name>
<dbReference type="RefSeq" id="WP_160745622.1">
    <property type="nucleotide sequence ID" value="NZ_WTYK01000002.1"/>
</dbReference>
<evidence type="ECO:0000313" key="2">
    <source>
        <dbReference type="EMBL" id="MXP40756.1"/>
    </source>
</evidence>
<comment type="caution">
    <text evidence="2">The sequence shown here is derived from an EMBL/GenBank/DDBJ whole genome shotgun (WGS) entry which is preliminary data.</text>
</comment>
<dbReference type="OrthoDB" id="6400990at2"/>
<protein>
    <recommendedName>
        <fullName evidence="4">Lipoprotein</fullName>
    </recommendedName>
</protein>
<keyword evidence="1" id="KW-0732">Signal</keyword>
<organism evidence="2 3">
    <name type="scientific">Croceibacterium soli</name>
    <dbReference type="NCBI Taxonomy" id="1739690"/>
    <lineage>
        <taxon>Bacteria</taxon>
        <taxon>Pseudomonadati</taxon>
        <taxon>Pseudomonadota</taxon>
        <taxon>Alphaproteobacteria</taxon>
        <taxon>Sphingomonadales</taxon>
        <taxon>Erythrobacteraceae</taxon>
        <taxon>Croceibacterium</taxon>
    </lineage>
</organism>
<reference evidence="2 3" key="1">
    <citation type="submission" date="2019-12" db="EMBL/GenBank/DDBJ databases">
        <title>Genomic-based taxomic classification of the family Erythrobacteraceae.</title>
        <authorList>
            <person name="Xu L."/>
        </authorList>
    </citation>
    <scope>NUCLEOTIDE SEQUENCE [LARGE SCALE GENOMIC DNA]</scope>
    <source>
        <strain evidence="2 3">MCCC 1K02066</strain>
    </source>
</reference>
<sequence length="132" mass="14303">MRMLTLAIPMPMLVLVLAGCAAQAPQTARGPTSGGDCFNVSMVTGYSSVDRDTVRLDAGPSRTYEIDISGPMCDQVDWTQRIALESRPGSWICVGDKVGQGEIHFRDPATRRRVSCYIDAVRRTAKAEPEAG</sequence>
<evidence type="ECO:0008006" key="4">
    <source>
        <dbReference type="Google" id="ProtNLM"/>
    </source>
</evidence>
<feature type="signal peptide" evidence="1">
    <location>
        <begin position="1"/>
        <end position="21"/>
    </location>
</feature>
<proteinExistence type="predicted"/>
<dbReference type="AlphaFoldDB" id="A0A6I4UQQ2"/>
<accession>A0A6I4UQQ2</accession>
<gene>
    <name evidence="2" type="ORF">GRI75_03725</name>
</gene>
<dbReference type="Pfam" id="PF20101">
    <property type="entry name" value="DUF6491"/>
    <property type="match status" value="1"/>
</dbReference>
<dbReference type="PROSITE" id="PS51257">
    <property type="entry name" value="PROKAR_LIPOPROTEIN"/>
    <property type="match status" value="1"/>
</dbReference>
<dbReference type="EMBL" id="WTYK01000002">
    <property type="protein sequence ID" value="MXP40756.1"/>
    <property type="molecule type" value="Genomic_DNA"/>
</dbReference>
<dbReference type="Proteomes" id="UP000469159">
    <property type="component" value="Unassembled WGS sequence"/>
</dbReference>
<feature type="chain" id="PRO_5026230353" description="Lipoprotein" evidence="1">
    <location>
        <begin position="22"/>
        <end position="132"/>
    </location>
</feature>
<keyword evidence="3" id="KW-1185">Reference proteome</keyword>